<keyword evidence="2" id="KW-1185">Reference proteome</keyword>
<name>A0A7Y9XIF1_9GAMM</name>
<sequence length="33" mass="3865">MEKNLHRALSLSNEDLSILWNGSISRPYGHCWH</sequence>
<dbReference type="Proteomes" id="UP000578688">
    <property type="component" value="Unassembled WGS sequence"/>
</dbReference>
<reference evidence="1 2" key="1">
    <citation type="submission" date="2020-07" db="EMBL/GenBank/DDBJ databases">
        <title>Genomic analyses of the natural microbiome of Caenorhabditis elegans.</title>
        <authorList>
            <person name="Samuel B."/>
        </authorList>
    </citation>
    <scope>NUCLEOTIDE SEQUENCE [LARGE SCALE GENOMIC DNA]</scope>
    <source>
        <strain evidence="1 2">BIGb0408</strain>
    </source>
</reference>
<comment type="caution">
    <text evidence="1">The sequence shown here is derived from an EMBL/GenBank/DDBJ whole genome shotgun (WGS) entry which is preliminary data.</text>
</comment>
<organism evidence="1 2">
    <name type="scientific">Phytopseudomonas flavescens</name>
    <dbReference type="NCBI Taxonomy" id="29435"/>
    <lineage>
        <taxon>Bacteria</taxon>
        <taxon>Pseudomonadati</taxon>
        <taxon>Pseudomonadota</taxon>
        <taxon>Gammaproteobacteria</taxon>
        <taxon>Pseudomonadales</taxon>
        <taxon>Pseudomonadaceae</taxon>
        <taxon>Phytopseudomonas</taxon>
    </lineage>
</organism>
<protein>
    <submittedName>
        <fullName evidence="1">TctA family transporter</fullName>
    </submittedName>
</protein>
<dbReference type="EMBL" id="JACBYV010000001">
    <property type="protein sequence ID" value="NYH71973.1"/>
    <property type="molecule type" value="Genomic_DNA"/>
</dbReference>
<evidence type="ECO:0000313" key="2">
    <source>
        <dbReference type="Proteomes" id="UP000578688"/>
    </source>
</evidence>
<gene>
    <name evidence="1" type="ORF">FHR27_000583</name>
</gene>
<proteinExistence type="predicted"/>
<accession>A0A7Y9XIF1</accession>
<evidence type="ECO:0000313" key="1">
    <source>
        <dbReference type="EMBL" id="NYH71973.1"/>
    </source>
</evidence>
<dbReference type="AlphaFoldDB" id="A0A7Y9XIF1"/>